<name>A0A9P8V671_9PEZI</name>
<dbReference type="EMBL" id="JAGSXJ010000021">
    <property type="protein sequence ID" value="KAH6678821.1"/>
    <property type="molecule type" value="Genomic_DNA"/>
</dbReference>
<keyword evidence="3" id="KW-1185">Reference proteome</keyword>
<evidence type="ECO:0000256" key="1">
    <source>
        <dbReference type="SAM" id="MobiDB-lite"/>
    </source>
</evidence>
<accession>A0A9P8V671</accession>
<evidence type="ECO:0000313" key="3">
    <source>
        <dbReference type="Proteomes" id="UP000770015"/>
    </source>
</evidence>
<organism evidence="2 3">
    <name type="scientific">Plectosphaerella plurivora</name>
    <dbReference type="NCBI Taxonomy" id="936078"/>
    <lineage>
        <taxon>Eukaryota</taxon>
        <taxon>Fungi</taxon>
        <taxon>Dikarya</taxon>
        <taxon>Ascomycota</taxon>
        <taxon>Pezizomycotina</taxon>
        <taxon>Sordariomycetes</taxon>
        <taxon>Hypocreomycetidae</taxon>
        <taxon>Glomerellales</taxon>
        <taxon>Plectosphaerellaceae</taxon>
        <taxon>Plectosphaerella</taxon>
    </lineage>
</organism>
<protein>
    <submittedName>
        <fullName evidence="2">Uncharacterized protein</fullName>
    </submittedName>
</protein>
<feature type="region of interest" description="Disordered" evidence="1">
    <location>
        <begin position="39"/>
        <end position="58"/>
    </location>
</feature>
<sequence>MADSAPVWPQDDATLAQELLDLVQNDSRFRQTIPWANEVNRSLERGTSESSSSPPASRLLSLSAASLFSPRIRTCCTSTVATDNTGPSQRVNHLE</sequence>
<dbReference type="AlphaFoldDB" id="A0A9P8V671"/>
<evidence type="ECO:0000313" key="2">
    <source>
        <dbReference type="EMBL" id="KAH6678821.1"/>
    </source>
</evidence>
<proteinExistence type="predicted"/>
<feature type="compositionally biased region" description="Low complexity" evidence="1">
    <location>
        <begin position="48"/>
        <end position="58"/>
    </location>
</feature>
<comment type="caution">
    <text evidence="2">The sequence shown here is derived from an EMBL/GenBank/DDBJ whole genome shotgun (WGS) entry which is preliminary data.</text>
</comment>
<reference evidence="2" key="1">
    <citation type="journal article" date="2021" name="Nat. Commun.">
        <title>Genetic determinants of endophytism in the Arabidopsis root mycobiome.</title>
        <authorList>
            <person name="Mesny F."/>
            <person name="Miyauchi S."/>
            <person name="Thiergart T."/>
            <person name="Pickel B."/>
            <person name="Atanasova L."/>
            <person name="Karlsson M."/>
            <person name="Huettel B."/>
            <person name="Barry K.W."/>
            <person name="Haridas S."/>
            <person name="Chen C."/>
            <person name="Bauer D."/>
            <person name="Andreopoulos W."/>
            <person name="Pangilinan J."/>
            <person name="LaButti K."/>
            <person name="Riley R."/>
            <person name="Lipzen A."/>
            <person name="Clum A."/>
            <person name="Drula E."/>
            <person name="Henrissat B."/>
            <person name="Kohler A."/>
            <person name="Grigoriev I.V."/>
            <person name="Martin F.M."/>
            <person name="Hacquard S."/>
        </authorList>
    </citation>
    <scope>NUCLEOTIDE SEQUENCE</scope>
    <source>
        <strain evidence="2">MPI-SDFR-AT-0117</strain>
    </source>
</reference>
<dbReference type="Proteomes" id="UP000770015">
    <property type="component" value="Unassembled WGS sequence"/>
</dbReference>
<gene>
    <name evidence="2" type="ORF">F5X68DRAFT_212725</name>
</gene>